<name>A0A5C5XTB8_9BACT</name>
<sequence length="406" mass="46225">MMFSNNLQQSVRMLLVCLPVFGLLIPVSKGVAQENSGRQERTAQLDAKVTELQTQLKVLREKLLAVSEQAKSNLRAEVEVTRDAVADTYVELQSTVDVELQNRSRAIDEVWKQMVADGTELNAAAVNELERTRQSWSKAHDELGDSYQQQITYLQGELDSLELQAQAANESLGKKWDDTRFDLYEKYQATARQMRASYREGINELEKEVARLDQVAANASDQVRVKLDGMSESLSKELGTLHEELQNAYQDTTAKTDDYLAVMKREVQQAGADADAEFQAEVEQVSASLCKLQSEMVQGWIGYGEWIDERVADVKQRAQDAEGVVKQELEGQQAALEVRRQEVRRQLESDYDTYMATLKADIEWMQQQLDDVDQKHRERLIKAIEARQAELEDAKKRLQSRDEKQG</sequence>
<feature type="coiled-coil region" evidence="1">
    <location>
        <begin position="42"/>
        <end position="69"/>
    </location>
</feature>
<keyword evidence="1" id="KW-0175">Coiled coil</keyword>
<dbReference type="AlphaFoldDB" id="A0A5C5XTB8"/>
<keyword evidence="3" id="KW-1185">Reference proteome</keyword>
<feature type="coiled-coil region" evidence="1">
    <location>
        <begin position="195"/>
        <end position="222"/>
    </location>
</feature>
<evidence type="ECO:0000313" key="3">
    <source>
        <dbReference type="Proteomes" id="UP000318053"/>
    </source>
</evidence>
<protein>
    <submittedName>
        <fullName evidence="2">Uncharacterized protein</fullName>
    </submittedName>
</protein>
<organism evidence="2 3">
    <name type="scientific">Allorhodopirellula solitaria</name>
    <dbReference type="NCBI Taxonomy" id="2527987"/>
    <lineage>
        <taxon>Bacteria</taxon>
        <taxon>Pseudomonadati</taxon>
        <taxon>Planctomycetota</taxon>
        <taxon>Planctomycetia</taxon>
        <taxon>Pirellulales</taxon>
        <taxon>Pirellulaceae</taxon>
        <taxon>Allorhodopirellula</taxon>
    </lineage>
</organism>
<evidence type="ECO:0000313" key="2">
    <source>
        <dbReference type="EMBL" id="TWT66506.1"/>
    </source>
</evidence>
<comment type="caution">
    <text evidence="2">The sequence shown here is derived from an EMBL/GenBank/DDBJ whole genome shotgun (WGS) entry which is preliminary data.</text>
</comment>
<dbReference type="EMBL" id="SJPK01000005">
    <property type="protein sequence ID" value="TWT66506.1"/>
    <property type="molecule type" value="Genomic_DNA"/>
</dbReference>
<dbReference type="SUPFAM" id="SSF58113">
    <property type="entry name" value="Apolipoprotein A-I"/>
    <property type="match status" value="1"/>
</dbReference>
<proteinExistence type="predicted"/>
<feature type="coiled-coil region" evidence="1">
    <location>
        <begin position="326"/>
        <end position="404"/>
    </location>
</feature>
<dbReference type="Proteomes" id="UP000318053">
    <property type="component" value="Unassembled WGS sequence"/>
</dbReference>
<reference evidence="2 3" key="1">
    <citation type="submission" date="2019-02" db="EMBL/GenBank/DDBJ databases">
        <title>Deep-cultivation of Planctomycetes and their phenomic and genomic characterization uncovers novel biology.</title>
        <authorList>
            <person name="Wiegand S."/>
            <person name="Jogler M."/>
            <person name="Boedeker C."/>
            <person name="Pinto D."/>
            <person name="Vollmers J."/>
            <person name="Rivas-Marin E."/>
            <person name="Kohn T."/>
            <person name="Peeters S.H."/>
            <person name="Heuer A."/>
            <person name="Rast P."/>
            <person name="Oberbeckmann S."/>
            <person name="Bunk B."/>
            <person name="Jeske O."/>
            <person name="Meyerdierks A."/>
            <person name="Storesund J.E."/>
            <person name="Kallscheuer N."/>
            <person name="Luecker S."/>
            <person name="Lage O.M."/>
            <person name="Pohl T."/>
            <person name="Merkel B.J."/>
            <person name="Hornburger P."/>
            <person name="Mueller R.-W."/>
            <person name="Bruemmer F."/>
            <person name="Labrenz M."/>
            <person name="Spormann A.M."/>
            <person name="Op Den Camp H."/>
            <person name="Overmann J."/>
            <person name="Amann R."/>
            <person name="Jetten M.S.M."/>
            <person name="Mascher T."/>
            <person name="Medema M.H."/>
            <person name="Devos D.P."/>
            <person name="Kaster A.-K."/>
            <person name="Ovreas L."/>
            <person name="Rohde M."/>
            <person name="Galperin M.Y."/>
            <person name="Jogler C."/>
        </authorList>
    </citation>
    <scope>NUCLEOTIDE SEQUENCE [LARGE SCALE GENOMIC DNA]</scope>
    <source>
        <strain evidence="2 3">CA85</strain>
    </source>
</reference>
<accession>A0A5C5XTB8</accession>
<evidence type="ECO:0000256" key="1">
    <source>
        <dbReference type="SAM" id="Coils"/>
    </source>
</evidence>
<gene>
    <name evidence="2" type="ORF">CA85_26020</name>
</gene>